<dbReference type="Proteomes" id="UP000324222">
    <property type="component" value="Unassembled WGS sequence"/>
</dbReference>
<proteinExistence type="predicted"/>
<keyword evidence="2" id="KW-1185">Reference proteome</keyword>
<dbReference type="AlphaFoldDB" id="A0A5B7DGX4"/>
<evidence type="ECO:0000313" key="2">
    <source>
        <dbReference type="Proteomes" id="UP000324222"/>
    </source>
</evidence>
<gene>
    <name evidence="1" type="ORF">E2C01_013543</name>
</gene>
<organism evidence="1 2">
    <name type="scientific">Portunus trituberculatus</name>
    <name type="common">Swimming crab</name>
    <name type="synonym">Neptunus trituberculatus</name>
    <dbReference type="NCBI Taxonomy" id="210409"/>
    <lineage>
        <taxon>Eukaryota</taxon>
        <taxon>Metazoa</taxon>
        <taxon>Ecdysozoa</taxon>
        <taxon>Arthropoda</taxon>
        <taxon>Crustacea</taxon>
        <taxon>Multicrustacea</taxon>
        <taxon>Malacostraca</taxon>
        <taxon>Eumalacostraca</taxon>
        <taxon>Eucarida</taxon>
        <taxon>Decapoda</taxon>
        <taxon>Pleocyemata</taxon>
        <taxon>Brachyura</taxon>
        <taxon>Eubrachyura</taxon>
        <taxon>Portunoidea</taxon>
        <taxon>Portunidae</taxon>
        <taxon>Portuninae</taxon>
        <taxon>Portunus</taxon>
    </lineage>
</organism>
<protein>
    <submittedName>
        <fullName evidence="1">Uncharacterized protein</fullName>
    </submittedName>
</protein>
<name>A0A5B7DGX4_PORTR</name>
<reference evidence="1 2" key="1">
    <citation type="submission" date="2019-05" db="EMBL/GenBank/DDBJ databases">
        <title>Another draft genome of Portunus trituberculatus and its Hox gene families provides insights of decapod evolution.</title>
        <authorList>
            <person name="Jeong J.-H."/>
            <person name="Song I."/>
            <person name="Kim S."/>
            <person name="Choi T."/>
            <person name="Kim D."/>
            <person name="Ryu S."/>
            <person name="Kim W."/>
        </authorList>
    </citation>
    <scope>NUCLEOTIDE SEQUENCE [LARGE SCALE GENOMIC DNA]</scope>
    <source>
        <tissue evidence="1">Muscle</tissue>
    </source>
</reference>
<dbReference type="EMBL" id="VSRR010000888">
    <property type="protein sequence ID" value="MPC20590.1"/>
    <property type="molecule type" value="Genomic_DNA"/>
</dbReference>
<sequence>MTALEMIKLNTPYPIVHTEVPVGWSSAALRVDKCGPRTNDSIDRLSPRNSCGLGIEERELTGCRGQALISFDVCNPSHPVDFPTLSSAKNSGVMTGHFHPYVGLSDLGIQELSVTVSQCGHEEKITSSVC</sequence>
<evidence type="ECO:0000313" key="1">
    <source>
        <dbReference type="EMBL" id="MPC20590.1"/>
    </source>
</evidence>
<comment type="caution">
    <text evidence="1">The sequence shown here is derived from an EMBL/GenBank/DDBJ whole genome shotgun (WGS) entry which is preliminary data.</text>
</comment>
<accession>A0A5B7DGX4</accession>